<dbReference type="SUPFAM" id="SSF55781">
    <property type="entry name" value="GAF domain-like"/>
    <property type="match status" value="1"/>
</dbReference>
<evidence type="ECO:0000259" key="5">
    <source>
        <dbReference type="Pfam" id="PF01628"/>
    </source>
</evidence>
<evidence type="ECO:0000313" key="6">
    <source>
        <dbReference type="EMBL" id="OGL80049.1"/>
    </source>
</evidence>
<dbReference type="InterPro" id="IPR036388">
    <property type="entry name" value="WH-like_DNA-bd_sf"/>
</dbReference>
<dbReference type="SUPFAM" id="SSF46785">
    <property type="entry name" value="Winged helix' DNA-binding domain"/>
    <property type="match status" value="1"/>
</dbReference>
<evidence type="ECO:0000256" key="2">
    <source>
        <dbReference type="ARBA" id="ARBA00023015"/>
    </source>
</evidence>
<dbReference type="Gene3D" id="1.10.10.10">
    <property type="entry name" value="Winged helix-like DNA-binding domain superfamily/Winged helix DNA-binding domain"/>
    <property type="match status" value="1"/>
</dbReference>
<reference evidence="6 7" key="1">
    <citation type="journal article" date="2016" name="Nat. Commun.">
        <title>Thousands of microbial genomes shed light on interconnected biogeochemical processes in an aquifer system.</title>
        <authorList>
            <person name="Anantharaman K."/>
            <person name="Brown C.T."/>
            <person name="Hug L.A."/>
            <person name="Sharon I."/>
            <person name="Castelle C.J."/>
            <person name="Probst A.J."/>
            <person name="Thomas B.C."/>
            <person name="Singh A."/>
            <person name="Wilkins M.J."/>
            <person name="Karaoz U."/>
            <person name="Brodie E.L."/>
            <person name="Williams K.H."/>
            <person name="Hubbard S.S."/>
            <person name="Banfield J.F."/>
        </authorList>
    </citation>
    <scope>NUCLEOTIDE SEQUENCE [LARGE SCALE GENOMIC DNA]</scope>
</reference>
<accession>A0A1F7UP79</accession>
<keyword evidence="3" id="KW-0346">Stress response</keyword>
<evidence type="ECO:0000313" key="7">
    <source>
        <dbReference type="Proteomes" id="UP000176897"/>
    </source>
</evidence>
<dbReference type="InterPro" id="IPR021153">
    <property type="entry name" value="HrcA_C"/>
</dbReference>
<gene>
    <name evidence="6" type="ORF">A3B21_03325</name>
</gene>
<dbReference type="Pfam" id="PF01628">
    <property type="entry name" value="HrcA"/>
    <property type="match status" value="1"/>
</dbReference>
<proteinExistence type="predicted"/>
<keyword evidence="4" id="KW-0804">Transcription</keyword>
<dbReference type="PANTHER" id="PTHR34824:SF1">
    <property type="entry name" value="HEAT-INDUCIBLE TRANSCRIPTION REPRESSOR HRCA"/>
    <property type="match status" value="1"/>
</dbReference>
<dbReference type="Proteomes" id="UP000176897">
    <property type="component" value="Unassembled WGS sequence"/>
</dbReference>
<name>A0A1F7UP79_9BACT</name>
<dbReference type="GO" id="GO:0003677">
    <property type="term" value="F:DNA binding"/>
    <property type="evidence" value="ECO:0007669"/>
    <property type="project" value="InterPro"/>
</dbReference>
<feature type="domain" description="Heat-inducible transcription repressor HrcA C-terminal" evidence="5">
    <location>
        <begin position="78"/>
        <end position="221"/>
    </location>
</feature>
<comment type="caution">
    <text evidence="6">The sequence shown here is derived from an EMBL/GenBank/DDBJ whole genome shotgun (WGS) entry which is preliminary data.</text>
</comment>
<dbReference type="STRING" id="1802401.A3B21_03325"/>
<protein>
    <recommendedName>
        <fullName evidence="5">Heat-inducible transcription repressor HrcA C-terminal domain-containing protein</fullName>
    </recommendedName>
</protein>
<keyword evidence="1" id="KW-0678">Repressor</keyword>
<dbReference type="GO" id="GO:0045892">
    <property type="term" value="P:negative regulation of DNA-templated transcription"/>
    <property type="evidence" value="ECO:0007669"/>
    <property type="project" value="TreeGrafter"/>
</dbReference>
<dbReference type="InterPro" id="IPR036390">
    <property type="entry name" value="WH_DNA-bd_sf"/>
</dbReference>
<dbReference type="Gene3D" id="3.30.450.40">
    <property type="match status" value="1"/>
</dbReference>
<dbReference type="InterPro" id="IPR002571">
    <property type="entry name" value="HrcA"/>
</dbReference>
<dbReference type="InterPro" id="IPR029016">
    <property type="entry name" value="GAF-like_dom_sf"/>
</dbReference>
<evidence type="ECO:0000256" key="3">
    <source>
        <dbReference type="ARBA" id="ARBA00023016"/>
    </source>
</evidence>
<dbReference type="AlphaFoldDB" id="A0A1F7UP79"/>
<evidence type="ECO:0000256" key="4">
    <source>
        <dbReference type="ARBA" id="ARBA00023163"/>
    </source>
</evidence>
<sequence>MNTRLDTRKEQLLAFVVREHSRSAQPVASEIVRGKAGLDISPATIRAEMAALERAGFLKQPHTSAGRVPTEAGYRYYVANCLEHQNVEHDIQAMRNVFQERHENEDEARLKILARELARTIEEGVFVGFAPQSSYYTGLSYLFDQPEFQSVDMVRHMGEMVDNLDRIIAELFEEVAPGVQVYVGEDSPFGAQCGTVLLRPGQDQPMMGVLGPMRMDYDRTIALMKALENIL</sequence>
<keyword evidence="2" id="KW-0805">Transcription regulation</keyword>
<dbReference type="EMBL" id="MGEJ01000016">
    <property type="protein sequence ID" value="OGL80049.1"/>
    <property type="molecule type" value="Genomic_DNA"/>
</dbReference>
<organism evidence="6 7">
    <name type="scientific">Candidatus Uhrbacteria bacterium RIFCSPLOWO2_01_FULL_47_24</name>
    <dbReference type="NCBI Taxonomy" id="1802401"/>
    <lineage>
        <taxon>Bacteria</taxon>
        <taxon>Candidatus Uhriibacteriota</taxon>
    </lineage>
</organism>
<dbReference type="PANTHER" id="PTHR34824">
    <property type="entry name" value="HEAT-INDUCIBLE TRANSCRIPTION REPRESSOR HRCA"/>
    <property type="match status" value="1"/>
</dbReference>
<evidence type="ECO:0000256" key="1">
    <source>
        <dbReference type="ARBA" id="ARBA00022491"/>
    </source>
</evidence>